<dbReference type="SUPFAM" id="SSF55174">
    <property type="entry name" value="Alpha-L RNA-binding motif"/>
    <property type="match status" value="1"/>
</dbReference>
<dbReference type="InterPro" id="IPR001912">
    <property type="entry name" value="Ribosomal_uS4_N"/>
</dbReference>
<evidence type="ECO:0000313" key="11">
    <source>
        <dbReference type="EMBL" id="MEK0082958.1"/>
    </source>
</evidence>
<dbReference type="CDD" id="cd00165">
    <property type="entry name" value="S4"/>
    <property type="match status" value="1"/>
</dbReference>
<dbReference type="Pfam" id="PF01479">
    <property type="entry name" value="S4"/>
    <property type="match status" value="1"/>
</dbReference>
<evidence type="ECO:0000256" key="6">
    <source>
        <dbReference type="ARBA" id="ARBA00035254"/>
    </source>
</evidence>
<keyword evidence="3 7" id="KW-0694">RNA-binding</keyword>
<dbReference type="InterPro" id="IPR018079">
    <property type="entry name" value="Ribosomal_uS4_CS"/>
</dbReference>
<dbReference type="RefSeq" id="WP_418158805.1">
    <property type="nucleotide sequence ID" value="NZ_JBBLZC010000005.1"/>
</dbReference>
<comment type="function">
    <text evidence="7">With S5 and S12 plays an important role in translational accuracy.</text>
</comment>
<dbReference type="EMBL" id="JBBLZC010000005">
    <property type="protein sequence ID" value="MEK0082958.1"/>
    <property type="molecule type" value="Genomic_DNA"/>
</dbReference>
<dbReference type="Gene3D" id="3.10.290.10">
    <property type="entry name" value="RNA-binding S4 domain"/>
    <property type="match status" value="1"/>
</dbReference>
<feature type="domain" description="RNA-binding S4" evidence="9">
    <location>
        <begin position="93"/>
        <end position="151"/>
    </location>
</feature>
<dbReference type="SMART" id="SM01390">
    <property type="entry name" value="Ribosomal_S4"/>
    <property type="match status" value="1"/>
</dbReference>
<dbReference type="HAMAP" id="MF_01306_B">
    <property type="entry name" value="Ribosomal_uS4_B"/>
    <property type="match status" value="1"/>
</dbReference>
<evidence type="ECO:0000259" key="9">
    <source>
        <dbReference type="SMART" id="SM00363"/>
    </source>
</evidence>
<keyword evidence="12" id="KW-1185">Reference proteome</keyword>
<name>A0ABU8XP34_9PROT</name>
<evidence type="ECO:0000256" key="7">
    <source>
        <dbReference type="HAMAP-Rule" id="MF_01306"/>
    </source>
</evidence>
<evidence type="ECO:0000313" key="12">
    <source>
        <dbReference type="Proteomes" id="UP001375743"/>
    </source>
</evidence>
<dbReference type="PANTHER" id="PTHR11831:SF4">
    <property type="entry name" value="SMALL RIBOSOMAL SUBUNIT PROTEIN US4M"/>
    <property type="match status" value="1"/>
</dbReference>
<evidence type="ECO:0000256" key="4">
    <source>
        <dbReference type="ARBA" id="ARBA00022980"/>
    </source>
</evidence>
<comment type="caution">
    <text evidence="11">The sequence shown here is derived from an EMBL/GenBank/DDBJ whole genome shotgun (WGS) entry which is preliminary data.</text>
</comment>
<dbReference type="Pfam" id="PF00163">
    <property type="entry name" value="Ribosomal_S4"/>
    <property type="match status" value="1"/>
</dbReference>
<dbReference type="InterPro" id="IPR036986">
    <property type="entry name" value="S4_RNA-bd_sf"/>
</dbReference>
<dbReference type="InterPro" id="IPR002942">
    <property type="entry name" value="S4_RNA-bd"/>
</dbReference>
<comment type="subunit">
    <text evidence="7">Part of the 30S ribosomal subunit. Contacts protein S5. The interaction surface between S4 and S5 is involved in control of translational fidelity.</text>
</comment>
<proteinExistence type="inferred from homology"/>
<evidence type="ECO:0000256" key="5">
    <source>
        <dbReference type="ARBA" id="ARBA00023274"/>
    </source>
</evidence>
<accession>A0ABU8XP34</accession>
<keyword evidence="2 7" id="KW-0699">rRNA-binding</keyword>
<dbReference type="Proteomes" id="UP001375743">
    <property type="component" value="Unassembled WGS sequence"/>
</dbReference>
<keyword evidence="4 7" id="KW-0689">Ribosomal protein</keyword>
<dbReference type="Gene3D" id="1.10.1050.10">
    <property type="entry name" value="Ribosomal Protein S4 Delta 41, Chain A, domain 1"/>
    <property type="match status" value="1"/>
</dbReference>
<reference evidence="11 12" key="1">
    <citation type="submission" date="2024-01" db="EMBL/GenBank/DDBJ databases">
        <title>Multi-omics insights into the function and evolution of sodium benzoate biodegradation pathways in Benzoatithermus flavus gen. nov., sp. nov. from hot spring.</title>
        <authorList>
            <person name="Hu C.-J."/>
            <person name="Li W.-J."/>
        </authorList>
    </citation>
    <scope>NUCLEOTIDE SEQUENCE [LARGE SCALE GENOMIC DNA]</scope>
    <source>
        <strain evidence="11 12">SYSU G07066</strain>
    </source>
</reference>
<organism evidence="11 12">
    <name type="scientific">Benzoatithermus flavus</name>
    <dbReference type="NCBI Taxonomy" id="3108223"/>
    <lineage>
        <taxon>Bacteria</taxon>
        <taxon>Pseudomonadati</taxon>
        <taxon>Pseudomonadota</taxon>
        <taxon>Alphaproteobacteria</taxon>
        <taxon>Geminicoccales</taxon>
        <taxon>Geminicoccaceae</taxon>
        <taxon>Benzoatithermus</taxon>
    </lineage>
</organism>
<evidence type="ECO:0000256" key="1">
    <source>
        <dbReference type="ARBA" id="ARBA00007465"/>
    </source>
</evidence>
<dbReference type="InterPro" id="IPR005709">
    <property type="entry name" value="Ribosomal_uS4_bac-type"/>
</dbReference>
<dbReference type="NCBIfam" id="NF003717">
    <property type="entry name" value="PRK05327.1"/>
    <property type="match status" value="1"/>
</dbReference>
<feature type="domain" description="Small ribosomal subunit protein uS4 N-terminal" evidence="10">
    <location>
        <begin position="3"/>
        <end position="92"/>
    </location>
</feature>
<evidence type="ECO:0000256" key="8">
    <source>
        <dbReference type="RuleBase" id="RU003699"/>
    </source>
</evidence>
<comment type="similarity">
    <text evidence="1 7 8">Belongs to the universal ribosomal protein uS4 family.</text>
</comment>
<evidence type="ECO:0000256" key="3">
    <source>
        <dbReference type="ARBA" id="ARBA00022884"/>
    </source>
</evidence>
<dbReference type="SMART" id="SM00363">
    <property type="entry name" value="S4"/>
    <property type="match status" value="1"/>
</dbReference>
<gene>
    <name evidence="7 11" type="primary">rpsD</name>
    <name evidence="11" type="ORF">U1T56_07335</name>
</gene>
<evidence type="ECO:0000256" key="2">
    <source>
        <dbReference type="ARBA" id="ARBA00022730"/>
    </source>
</evidence>
<protein>
    <recommendedName>
        <fullName evidence="6 7">Small ribosomal subunit protein uS4</fullName>
    </recommendedName>
</protein>
<dbReference type="GO" id="GO:0005840">
    <property type="term" value="C:ribosome"/>
    <property type="evidence" value="ECO:0007669"/>
    <property type="project" value="UniProtKB-KW"/>
</dbReference>
<sequence length="204" mass="23767">MTKRIEAKTKICRRLGVNLWGRQKNPLARRDYGPGEHGQKRRKLSDYALQLAAKQKLKRYYANMSERQFRRAYEEAARLRGDTAENLIGLLERRLDTVVYRVNLAPTPFAARQLINHGHVLVNGKRVNIPSYLVREGDTIEIAERSKNHPNMLESVQHPERDVPDYISFDPKGLKAQFVRTPKLQDVPYPVQMEPNLVIEYYSR</sequence>
<dbReference type="NCBIfam" id="TIGR01017">
    <property type="entry name" value="rpsD_bact"/>
    <property type="match status" value="1"/>
</dbReference>
<dbReference type="PROSITE" id="PS00632">
    <property type="entry name" value="RIBOSOMAL_S4"/>
    <property type="match status" value="1"/>
</dbReference>
<keyword evidence="5 7" id="KW-0687">Ribonucleoprotein</keyword>
<dbReference type="InterPro" id="IPR022801">
    <property type="entry name" value="Ribosomal_uS4"/>
</dbReference>
<dbReference type="PANTHER" id="PTHR11831">
    <property type="entry name" value="30S 40S RIBOSOMAL PROTEIN"/>
    <property type="match status" value="1"/>
</dbReference>
<evidence type="ECO:0000259" key="10">
    <source>
        <dbReference type="SMART" id="SM01390"/>
    </source>
</evidence>
<dbReference type="PROSITE" id="PS50889">
    <property type="entry name" value="S4"/>
    <property type="match status" value="1"/>
</dbReference>
<comment type="function">
    <text evidence="7">One of the primary rRNA binding proteins, it binds directly to 16S rRNA where it nucleates assembly of the body of the 30S subunit.</text>
</comment>